<protein>
    <submittedName>
        <fullName evidence="2">ROK family protein</fullName>
    </submittedName>
</protein>
<dbReference type="PROSITE" id="PS01125">
    <property type="entry name" value="ROK"/>
    <property type="match status" value="1"/>
</dbReference>
<accession>A0ABT5HYB0</accession>
<evidence type="ECO:0000313" key="2">
    <source>
        <dbReference type="EMBL" id="MDC7685062.1"/>
    </source>
</evidence>
<comment type="caution">
    <text evidence="2">The sequence shown here is derived from an EMBL/GenBank/DDBJ whole genome shotgun (WGS) entry which is preliminary data.</text>
</comment>
<dbReference type="SUPFAM" id="SSF53067">
    <property type="entry name" value="Actin-like ATPase domain"/>
    <property type="match status" value="1"/>
</dbReference>
<sequence length="304" mass="31897">MLRIGVDFGGTKIEAAALLPDGTFLSRHRAPNPGDYVAALTLVRDLIARVEAEARADGSIAEPPPTIGIGSPGSTSPRTGLMRNSNSLYLNGRTFREDLQTVLERPVRLANDANCLALSEAVDGAAEGASSVFGVIIGTGCGGGVVVGQRLLDGANGIAGEWGHMPLPWPGPDEHPGPPCWCGLHGCLETWVSGSGFARDFCATTGRDLKGEAIIDTMRAGDPEAIAAFDRFLSRLGRSLAVVANLFDPDVIVFGGGLSNVGEIYERLPGLIAPYVFSDVWEARLVPARWGDSSGVRGAAYLWG</sequence>
<evidence type="ECO:0000256" key="1">
    <source>
        <dbReference type="SAM" id="MobiDB-lite"/>
    </source>
</evidence>
<dbReference type="Gene3D" id="3.30.420.40">
    <property type="match status" value="2"/>
</dbReference>
<gene>
    <name evidence="2" type="ORF">PQU92_17390</name>
</gene>
<dbReference type="Pfam" id="PF00480">
    <property type="entry name" value="ROK"/>
    <property type="match status" value="1"/>
</dbReference>
<name>A0ABT5HYB0_9CAUL</name>
<dbReference type="InterPro" id="IPR000600">
    <property type="entry name" value="ROK"/>
</dbReference>
<evidence type="ECO:0000313" key="3">
    <source>
        <dbReference type="Proteomes" id="UP001214854"/>
    </source>
</evidence>
<dbReference type="PANTHER" id="PTHR18964">
    <property type="entry name" value="ROK (REPRESSOR, ORF, KINASE) FAMILY"/>
    <property type="match status" value="1"/>
</dbReference>
<dbReference type="EMBL" id="JAQQKX010000020">
    <property type="protein sequence ID" value="MDC7685062.1"/>
    <property type="molecule type" value="Genomic_DNA"/>
</dbReference>
<proteinExistence type="predicted"/>
<dbReference type="InterPro" id="IPR043129">
    <property type="entry name" value="ATPase_NBD"/>
</dbReference>
<dbReference type="InterPro" id="IPR049874">
    <property type="entry name" value="ROK_cs"/>
</dbReference>
<feature type="compositionally biased region" description="Low complexity" evidence="1">
    <location>
        <begin position="67"/>
        <end position="77"/>
    </location>
</feature>
<reference evidence="2 3" key="1">
    <citation type="submission" date="2023-01" db="EMBL/GenBank/DDBJ databases">
        <title>Novel species of the genus Asticcacaulis isolated from rivers.</title>
        <authorList>
            <person name="Lu H."/>
        </authorList>
    </citation>
    <scope>NUCLEOTIDE SEQUENCE [LARGE SCALE GENOMIC DNA]</scope>
    <source>
        <strain evidence="2 3">BYS171W</strain>
    </source>
</reference>
<dbReference type="Proteomes" id="UP001214854">
    <property type="component" value="Unassembled WGS sequence"/>
</dbReference>
<organism evidence="2 3">
    <name type="scientific">Asticcacaulis aquaticus</name>
    <dbReference type="NCBI Taxonomy" id="2984212"/>
    <lineage>
        <taxon>Bacteria</taxon>
        <taxon>Pseudomonadati</taxon>
        <taxon>Pseudomonadota</taxon>
        <taxon>Alphaproteobacteria</taxon>
        <taxon>Caulobacterales</taxon>
        <taxon>Caulobacteraceae</taxon>
        <taxon>Asticcacaulis</taxon>
    </lineage>
</organism>
<feature type="region of interest" description="Disordered" evidence="1">
    <location>
        <begin position="59"/>
        <end position="80"/>
    </location>
</feature>
<keyword evidence="3" id="KW-1185">Reference proteome</keyword>
<dbReference type="RefSeq" id="WP_272749571.1">
    <property type="nucleotide sequence ID" value="NZ_JAQQKX010000020.1"/>
</dbReference>
<dbReference type="CDD" id="cd24066">
    <property type="entry name" value="ASKHA_NBD_ROK_EcFRK-like"/>
    <property type="match status" value="1"/>
</dbReference>
<dbReference type="PANTHER" id="PTHR18964:SF174">
    <property type="entry name" value="D-ALLOSE KINASE-RELATED"/>
    <property type="match status" value="1"/>
</dbReference>